<name>A0A1S3IVL0_LINAN</name>
<reference evidence="4" key="1">
    <citation type="submission" date="2025-08" db="UniProtKB">
        <authorList>
            <consortium name="RefSeq"/>
        </authorList>
    </citation>
    <scope>IDENTIFICATION</scope>
    <source>
        <tissue evidence="4">Gonads</tissue>
    </source>
</reference>
<accession>A0A1S3IVL0</accession>
<dbReference type="Pfam" id="PF07647">
    <property type="entry name" value="SAM_2"/>
    <property type="match status" value="1"/>
</dbReference>
<dbReference type="GeneID" id="106167364"/>
<dbReference type="InParanoid" id="A0A1S3IVL0"/>
<sequence length="251" mass="28160">MSKKELPSFDELQMWSVINVADWLKEAGFEDCVNPFMDANVDGVKLSQLSEQDLLYMGKVPLAQRRKILKAVNAVAKTENKPTKGLAFRLSVSDKLSEMSESLSETVTRIGKLGNKLGIGKPAPPPKDFKPESNNNNDDTYDWDSDEWEDGMDDTEGGFEAANKKYLELERDSQVGLGQNLDAVASVEESFYLDAQERPTIFARLASNQGNTGAKNICLDTVLILRPKFSTSVQYIFAEVHLKLFTQYWFI</sequence>
<gene>
    <name evidence="4" type="primary">LOC106167364</name>
</gene>
<proteinExistence type="predicted"/>
<dbReference type="OrthoDB" id="10044490at2759"/>
<evidence type="ECO:0000259" key="2">
    <source>
        <dbReference type="PROSITE" id="PS50105"/>
    </source>
</evidence>
<dbReference type="Proteomes" id="UP000085678">
    <property type="component" value="Unplaced"/>
</dbReference>
<dbReference type="InterPro" id="IPR013761">
    <property type="entry name" value="SAM/pointed_sf"/>
</dbReference>
<dbReference type="PROSITE" id="PS50105">
    <property type="entry name" value="SAM_DOMAIN"/>
    <property type="match status" value="1"/>
</dbReference>
<dbReference type="Gene3D" id="1.10.150.50">
    <property type="entry name" value="Transcription Factor, Ets-1"/>
    <property type="match status" value="1"/>
</dbReference>
<feature type="domain" description="SAM" evidence="2">
    <location>
        <begin position="15"/>
        <end position="78"/>
    </location>
</feature>
<evidence type="ECO:0000256" key="1">
    <source>
        <dbReference type="SAM" id="MobiDB-lite"/>
    </source>
</evidence>
<dbReference type="SUPFAM" id="SSF47769">
    <property type="entry name" value="SAM/Pointed domain"/>
    <property type="match status" value="1"/>
</dbReference>
<evidence type="ECO:0000313" key="3">
    <source>
        <dbReference type="Proteomes" id="UP000085678"/>
    </source>
</evidence>
<dbReference type="CDD" id="cd09487">
    <property type="entry name" value="SAM_superfamily"/>
    <property type="match status" value="1"/>
</dbReference>
<dbReference type="SMART" id="SM00454">
    <property type="entry name" value="SAM"/>
    <property type="match status" value="1"/>
</dbReference>
<feature type="region of interest" description="Disordered" evidence="1">
    <location>
        <begin position="115"/>
        <end position="141"/>
    </location>
</feature>
<dbReference type="AlphaFoldDB" id="A0A1S3IVL0"/>
<evidence type="ECO:0000313" key="4">
    <source>
        <dbReference type="RefSeq" id="XP_013401579.1"/>
    </source>
</evidence>
<protein>
    <submittedName>
        <fullName evidence="4">Uncharacterized protein LOC106167364 isoform X1</fullName>
    </submittedName>
</protein>
<dbReference type="KEGG" id="lak:106167364"/>
<keyword evidence="3" id="KW-1185">Reference proteome</keyword>
<dbReference type="InterPro" id="IPR001660">
    <property type="entry name" value="SAM"/>
</dbReference>
<organism evidence="3 4">
    <name type="scientific">Lingula anatina</name>
    <name type="common">Brachiopod</name>
    <name type="synonym">Lingula unguis</name>
    <dbReference type="NCBI Taxonomy" id="7574"/>
    <lineage>
        <taxon>Eukaryota</taxon>
        <taxon>Metazoa</taxon>
        <taxon>Spiralia</taxon>
        <taxon>Lophotrochozoa</taxon>
        <taxon>Brachiopoda</taxon>
        <taxon>Linguliformea</taxon>
        <taxon>Lingulata</taxon>
        <taxon>Lingulida</taxon>
        <taxon>Linguloidea</taxon>
        <taxon>Lingulidae</taxon>
        <taxon>Lingula</taxon>
    </lineage>
</organism>
<dbReference type="RefSeq" id="XP_013401579.1">
    <property type="nucleotide sequence ID" value="XM_013546125.1"/>
</dbReference>